<dbReference type="InterPro" id="IPR000488">
    <property type="entry name" value="Death_dom"/>
</dbReference>
<accession>A0A8B6EZ68</accession>
<gene>
    <name evidence="3" type="ORF">MGAL_10B040301</name>
</gene>
<protein>
    <recommendedName>
        <fullName evidence="2">Death domain-containing protein</fullName>
    </recommendedName>
</protein>
<sequence>MRIEKQHSTWGFSLEGGDKCNKDDMNEDDNAGDCKTSGTVTPVWETTTPPEIDSNMKNKQISNSWSVGINSTQKDMLDDDAHLKVSYSPGKKGGNFGLPLGAKLTVPEGLFGKKDSISCQVAPPSQRWRHSPVLPYYEHLTSEIFILNSTVHPLKKSVIVRIPYYQIDSEHNEINVKGKWKDEEEWVNVGFLHKSDTSSPCIELEIDRLGVFVVTFTPKKETFEVTTQGCLYNAHMSKYISVRVPKKAAEKNFQCAIQITPITEEKVKLAKEFYPFETSELENVSEIIDLIPNFQCTFRRAVSVKLPLPANVEVENESANTDIAVLAKLESGWELVDTKYRFTRTTVTCDVKSLTRFCVVKSKPDRKKRMAAAVSILEGRCEMEKGEVMAFINFQEKTWFLVLECFPKNKLDSKIAEMKEKGFRHFKKEISKPEEPVDNKQHFRRPPTIKTKSQNVPVEFEIFDGLKWTFNVSDDLKANLDSDYMENKDLQYYKHLPESLRKFVIEPKTTEERTLIGAINLTPVGINDQKVREASTMALRIEVDEETVKAYFHEEVIPEEPEVKKEKPNLDLLRTPEIKVDKPTTPFTPKFKPLPASVMERLMRTSRPQIIIERESKAITGKSLRNLSKYVPEGLTLAVHLDLPDSTITGIGFDAISNGLSMADVTYKILLYWKRTRKDKKDLAVEMLADALREMGRVEAAHVVQECHKNSKEVTPEIYSELLSKMALS</sequence>
<keyword evidence="4" id="KW-1185">Reference proteome</keyword>
<dbReference type="Gene3D" id="1.10.533.10">
    <property type="entry name" value="Death Domain, Fas"/>
    <property type="match status" value="1"/>
</dbReference>
<dbReference type="GO" id="GO:0007165">
    <property type="term" value="P:signal transduction"/>
    <property type="evidence" value="ECO:0007669"/>
    <property type="project" value="InterPro"/>
</dbReference>
<comment type="caution">
    <text evidence="3">The sequence shown here is derived from an EMBL/GenBank/DDBJ whole genome shotgun (WGS) entry which is preliminary data.</text>
</comment>
<organism evidence="3 4">
    <name type="scientific">Mytilus galloprovincialis</name>
    <name type="common">Mediterranean mussel</name>
    <dbReference type="NCBI Taxonomy" id="29158"/>
    <lineage>
        <taxon>Eukaryota</taxon>
        <taxon>Metazoa</taxon>
        <taxon>Spiralia</taxon>
        <taxon>Lophotrochozoa</taxon>
        <taxon>Mollusca</taxon>
        <taxon>Bivalvia</taxon>
        <taxon>Autobranchia</taxon>
        <taxon>Pteriomorphia</taxon>
        <taxon>Mytilida</taxon>
        <taxon>Mytiloidea</taxon>
        <taxon>Mytilidae</taxon>
        <taxon>Mytilinae</taxon>
        <taxon>Mytilus</taxon>
    </lineage>
</organism>
<dbReference type="PROSITE" id="PS50017">
    <property type="entry name" value="DEATH_DOMAIN"/>
    <property type="match status" value="1"/>
</dbReference>
<dbReference type="OrthoDB" id="6283740at2759"/>
<feature type="compositionally biased region" description="Low complexity" evidence="1">
    <location>
        <begin position="39"/>
        <end position="51"/>
    </location>
</feature>
<dbReference type="InterPro" id="IPR011029">
    <property type="entry name" value="DEATH-like_dom_sf"/>
</dbReference>
<feature type="region of interest" description="Disordered" evidence="1">
    <location>
        <begin position="30"/>
        <end position="57"/>
    </location>
</feature>
<evidence type="ECO:0000313" key="4">
    <source>
        <dbReference type="Proteomes" id="UP000596742"/>
    </source>
</evidence>
<dbReference type="CDD" id="cd01670">
    <property type="entry name" value="Death"/>
    <property type="match status" value="1"/>
</dbReference>
<name>A0A8B6EZ68_MYTGA</name>
<evidence type="ECO:0000259" key="2">
    <source>
        <dbReference type="PROSITE" id="PS50017"/>
    </source>
</evidence>
<dbReference type="Proteomes" id="UP000596742">
    <property type="component" value="Unassembled WGS sequence"/>
</dbReference>
<evidence type="ECO:0000313" key="3">
    <source>
        <dbReference type="EMBL" id="VDI42023.1"/>
    </source>
</evidence>
<dbReference type="AlphaFoldDB" id="A0A8B6EZ68"/>
<dbReference type="EMBL" id="UYJE01005961">
    <property type="protein sequence ID" value="VDI42023.1"/>
    <property type="molecule type" value="Genomic_DNA"/>
</dbReference>
<feature type="domain" description="Death" evidence="2">
    <location>
        <begin position="637"/>
        <end position="708"/>
    </location>
</feature>
<dbReference type="SUPFAM" id="SSF47986">
    <property type="entry name" value="DEATH domain"/>
    <property type="match status" value="1"/>
</dbReference>
<dbReference type="Gene3D" id="2.60.220.30">
    <property type="match status" value="1"/>
</dbReference>
<proteinExistence type="predicted"/>
<reference evidence="3" key="1">
    <citation type="submission" date="2018-11" db="EMBL/GenBank/DDBJ databases">
        <authorList>
            <person name="Alioto T."/>
            <person name="Alioto T."/>
        </authorList>
    </citation>
    <scope>NUCLEOTIDE SEQUENCE</scope>
</reference>
<evidence type="ECO:0000256" key="1">
    <source>
        <dbReference type="SAM" id="MobiDB-lite"/>
    </source>
</evidence>